<dbReference type="Pfam" id="PF13715">
    <property type="entry name" value="CarbopepD_reg_2"/>
    <property type="match status" value="1"/>
</dbReference>
<proteinExistence type="predicted"/>
<feature type="chain" id="PRO_5021846872" evidence="1">
    <location>
        <begin position="23"/>
        <end position="398"/>
    </location>
</feature>
<name>A0A556MW42_9SPHI</name>
<comment type="caution">
    <text evidence="2">The sequence shown here is derived from an EMBL/GenBank/DDBJ whole genome shotgun (WGS) entry which is preliminary data.</text>
</comment>
<dbReference type="SUPFAM" id="SSF49452">
    <property type="entry name" value="Starch-binding domain-like"/>
    <property type="match status" value="1"/>
</dbReference>
<dbReference type="Proteomes" id="UP000318733">
    <property type="component" value="Unassembled WGS sequence"/>
</dbReference>
<organism evidence="2 3">
    <name type="scientific">Mucilaginibacter corticis</name>
    <dbReference type="NCBI Taxonomy" id="2597670"/>
    <lineage>
        <taxon>Bacteria</taxon>
        <taxon>Pseudomonadati</taxon>
        <taxon>Bacteroidota</taxon>
        <taxon>Sphingobacteriia</taxon>
        <taxon>Sphingobacteriales</taxon>
        <taxon>Sphingobacteriaceae</taxon>
        <taxon>Mucilaginibacter</taxon>
    </lineage>
</organism>
<dbReference type="GO" id="GO:0030246">
    <property type="term" value="F:carbohydrate binding"/>
    <property type="evidence" value="ECO:0007669"/>
    <property type="project" value="InterPro"/>
</dbReference>
<keyword evidence="2" id="KW-0378">Hydrolase</keyword>
<evidence type="ECO:0000313" key="3">
    <source>
        <dbReference type="Proteomes" id="UP000318733"/>
    </source>
</evidence>
<dbReference type="Gene3D" id="2.60.40.1120">
    <property type="entry name" value="Carboxypeptidase-like, regulatory domain"/>
    <property type="match status" value="1"/>
</dbReference>
<dbReference type="EMBL" id="VLPK01000001">
    <property type="protein sequence ID" value="TSJ44141.1"/>
    <property type="molecule type" value="Genomic_DNA"/>
</dbReference>
<keyword evidence="3" id="KW-1185">Reference proteome</keyword>
<sequence length="398" mass="44932">MKHLACRLLFILFVFLSANVMAQAGYTLSGTVTDENNQPVKGTTVFISGSQQITSTNKDGQFTFGNMGAGNYLVSTNMLGYAASSQDVTIYDKSVDITISLKVKPITLKEVKIGSDKNWAKHYALFKDQFLGTSADAKNCTILNPEIINFSTQKIPRNIFEAEDHLILKADADDFLIIENKKLGYRIKYLLKTFEHNSANLHTFYDGDNSFEEMDGTADQKKVWAQNRLAAYKGSLMHFLRAVYANTVLKEGFITNQLFRSKNQWDKQNYVDPNPVRFDTLVTVINSSHVSFKFKAINIAYDPKKAARLLNHETTKEEKQEEANARLFGKSNSQTSTVLVTQTNNNSQLLLYLKEAVIDARGSVFTGYIKTFLIRGEWANKRIGDQLPFEYQPPNNTN</sequence>
<feature type="signal peptide" evidence="1">
    <location>
        <begin position="1"/>
        <end position="22"/>
    </location>
</feature>
<dbReference type="RefSeq" id="WP_144247705.1">
    <property type="nucleotide sequence ID" value="NZ_VLPK01000001.1"/>
</dbReference>
<protein>
    <submittedName>
        <fullName evidence="2">Carboxypeptidase-like regulatory domain-containing protein</fullName>
    </submittedName>
</protein>
<keyword evidence="1" id="KW-0732">Signal</keyword>
<keyword evidence="2" id="KW-0121">Carboxypeptidase</keyword>
<evidence type="ECO:0000256" key="1">
    <source>
        <dbReference type="SAM" id="SignalP"/>
    </source>
</evidence>
<dbReference type="InterPro" id="IPR013784">
    <property type="entry name" value="Carb-bd-like_fold"/>
</dbReference>
<dbReference type="OrthoDB" id="9812892at2"/>
<accession>A0A556MW42</accession>
<gene>
    <name evidence="2" type="ORF">FO440_08210</name>
</gene>
<dbReference type="GO" id="GO:0004180">
    <property type="term" value="F:carboxypeptidase activity"/>
    <property type="evidence" value="ECO:0007669"/>
    <property type="project" value="UniProtKB-KW"/>
</dbReference>
<keyword evidence="2" id="KW-0645">Protease</keyword>
<dbReference type="AlphaFoldDB" id="A0A556MW42"/>
<reference evidence="2 3" key="1">
    <citation type="submission" date="2019-07" db="EMBL/GenBank/DDBJ databases">
        <authorList>
            <person name="Huq M.A."/>
        </authorList>
    </citation>
    <scope>NUCLEOTIDE SEQUENCE [LARGE SCALE GENOMIC DNA]</scope>
    <source>
        <strain evidence="2 3">MAH-19</strain>
    </source>
</reference>
<evidence type="ECO:0000313" key="2">
    <source>
        <dbReference type="EMBL" id="TSJ44141.1"/>
    </source>
</evidence>